<reference evidence="1 2" key="1">
    <citation type="journal article" date="2019" name="Sci. Rep.">
        <title>Orb-weaving spider Araneus ventricosus genome elucidates the spidroin gene catalogue.</title>
        <authorList>
            <person name="Kono N."/>
            <person name="Nakamura H."/>
            <person name="Ohtoshi R."/>
            <person name="Moran D.A.P."/>
            <person name="Shinohara A."/>
            <person name="Yoshida Y."/>
            <person name="Fujiwara M."/>
            <person name="Mori M."/>
            <person name="Tomita M."/>
            <person name="Arakawa K."/>
        </authorList>
    </citation>
    <scope>NUCLEOTIDE SEQUENCE [LARGE SCALE GENOMIC DNA]</scope>
</reference>
<sequence length="174" mass="20166">MVAFAREQLEIFKVIDRSFRTINRTGIASGILRLPHRWKQVALRLKLGIHKKARLCHLSQDRFFSTHSSRKIRRVIHGGSKVRYRRSSIPLTPPHTRRISDFLASSLSPCLGRTFYLPLPSQRGPQKAIRAFQFDFKLFAIPTLPFSCANFHRFLTLTKGISSPRSKNRRVEQL</sequence>
<comment type="caution">
    <text evidence="1">The sequence shown here is derived from an EMBL/GenBank/DDBJ whole genome shotgun (WGS) entry which is preliminary data.</text>
</comment>
<gene>
    <name evidence="1" type="ORF">AVEN_142985_1</name>
</gene>
<evidence type="ECO:0000313" key="2">
    <source>
        <dbReference type="Proteomes" id="UP000499080"/>
    </source>
</evidence>
<name>A0A4Y2X4D7_ARAVE</name>
<dbReference type="AlphaFoldDB" id="A0A4Y2X4D7"/>
<keyword evidence="2" id="KW-1185">Reference proteome</keyword>
<accession>A0A4Y2X4D7</accession>
<dbReference type="Proteomes" id="UP000499080">
    <property type="component" value="Unassembled WGS sequence"/>
</dbReference>
<dbReference type="EMBL" id="BGPR01071045">
    <property type="protein sequence ID" value="GBO44359.1"/>
    <property type="molecule type" value="Genomic_DNA"/>
</dbReference>
<protein>
    <submittedName>
        <fullName evidence="1">Uncharacterized protein</fullName>
    </submittedName>
</protein>
<proteinExistence type="predicted"/>
<organism evidence="1 2">
    <name type="scientific">Araneus ventricosus</name>
    <name type="common">Orbweaver spider</name>
    <name type="synonym">Epeira ventricosa</name>
    <dbReference type="NCBI Taxonomy" id="182803"/>
    <lineage>
        <taxon>Eukaryota</taxon>
        <taxon>Metazoa</taxon>
        <taxon>Ecdysozoa</taxon>
        <taxon>Arthropoda</taxon>
        <taxon>Chelicerata</taxon>
        <taxon>Arachnida</taxon>
        <taxon>Araneae</taxon>
        <taxon>Araneomorphae</taxon>
        <taxon>Entelegynae</taxon>
        <taxon>Araneoidea</taxon>
        <taxon>Araneidae</taxon>
        <taxon>Araneus</taxon>
    </lineage>
</organism>
<evidence type="ECO:0000313" key="1">
    <source>
        <dbReference type="EMBL" id="GBO44359.1"/>
    </source>
</evidence>